<dbReference type="InterPro" id="IPR036208">
    <property type="entry name" value="VHL_sf"/>
</dbReference>
<feature type="region of interest" description="Disordered" evidence="1">
    <location>
        <begin position="333"/>
        <end position="368"/>
    </location>
</feature>
<dbReference type="InterPro" id="IPR036339">
    <property type="entry name" value="PUB-like_dom_sf"/>
</dbReference>
<dbReference type="InterPro" id="IPR018997">
    <property type="entry name" value="PUB_domain"/>
</dbReference>
<dbReference type="Pfam" id="PF09409">
    <property type="entry name" value="PUB"/>
    <property type="match status" value="1"/>
</dbReference>
<name>A0A9N8H8B5_9STRA</name>
<feature type="domain" description="PUB" evidence="2">
    <location>
        <begin position="202"/>
        <end position="268"/>
    </location>
</feature>
<protein>
    <recommendedName>
        <fullName evidence="2">PUB domain-containing protein</fullName>
    </recommendedName>
</protein>
<dbReference type="Gene3D" id="1.20.58.2190">
    <property type="match status" value="1"/>
</dbReference>
<feature type="compositionally biased region" description="Basic and acidic residues" evidence="1">
    <location>
        <begin position="333"/>
        <end position="343"/>
    </location>
</feature>
<dbReference type="CDD" id="cd09212">
    <property type="entry name" value="PUB"/>
    <property type="match status" value="1"/>
</dbReference>
<proteinExistence type="predicted"/>
<keyword evidence="4" id="KW-1185">Reference proteome</keyword>
<accession>A0A9N8H8B5</accession>
<sequence length="368" mass="40127">MATSDAHLEWITSAALVELLEASHGVFGELIEPSLVLQGLALSDNVGRLDDPHSALATQAMHSFSISSSGDNPEIKVEFDNTTPHAVSLRWMDEEGRAFVNGTVEPFSSMVRYSRCGHLFLVSAVIGPQNEQLLGGYRVRMPCPSGSPHQLLIEEEQDAAGSTSPMFRLESLIADPTGHDELVIAAAALDSVGAGPQHAACSKTVKTLHTIFRNLLAHPDDPKYQSLRISNPKVQTTLLQNGAARQMLYCTGFRENVKDDHWIWKSNANLHAIPARLEQASKLLQFLLERSQPGFVAELAATPVWQGPILNSSLTNANTRGFGAAGSTHFLSDDEKWKRAERNRQRRGRGGRKPTPGSAPSSNGRWGR</sequence>
<dbReference type="Proteomes" id="UP001153069">
    <property type="component" value="Unassembled WGS sequence"/>
</dbReference>
<feature type="compositionally biased region" description="Polar residues" evidence="1">
    <location>
        <begin position="358"/>
        <end position="368"/>
    </location>
</feature>
<dbReference type="SUPFAM" id="SSF143503">
    <property type="entry name" value="PUG domain-like"/>
    <property type="match status" value="1"/>
</dbReference>
<dbReference type="SUPFAM" id="SSF49468">
    <property type="entry name" value="VHL"/>
    <property type="match status" value="1"/>
</dbReference>
<evidence type="ECO:0000313" key="3">
    <source>
        <dbReference type="EMBL" id="CAB9505523.1"/>
    </source>
</evidence>
<dbReference type="OrthoDB" id="336240at2759"/>
<organism evidence="3 4">
    <name type="scientific">Seminavis robusta</name>
    <dbReference type="NCBI Taxonomy" id="568900"/>
    <lineage>
        <taxon>Eukaryota</taxon>
        <taxon>Sar</taxon>
        <taxon>Stramenopiles</taxon>
        <taxon>Ochrophyta</taxon>
        <taxon>Bacillariophyta</taxon>
        <taxon>Bacillariophyceae</taxon>
        <taxon>Bacillariophycidae</taxon>
        <taxon>Naviculales</taxon>
        <taxon>Naviculaceae</taxon>
        <taxon>Seminavis</taxon>
    </lineage>
</organism>
<dbReference type="EMBL" id="CAICTM010000233">
    <property type="protein sequence ID" value="CAB9505523.1"/>
    <property type="molecule type" value="Genomic_DNA"/>
</dbReference>
<evidence type="ECO:0000256" key="1">
    <source>
        <dbReference type="SAM" id="MobiDB-lite"/>
    </source>
</evidence>
<dbReference type="AlphaFoldDB" id="A0A9N8H8B5"/>
<reference evidence="3" key="1">
    <citation type="submission" date="2020-06" db="EMBL/GenBank/DDBJ databases">
        <authorList>
            <consortium name="Plant Systems Biology data submission"/>
        </authorList>
    </citation>
    <scope>NUCLEOTIDE SEQUENCE</scope>
    <source>
        <strain evidence="3">D6</strain>
    </source>
</reference>
<comment type="caution">
    <text evidence="3">The sequence shown here is derived from an EMBL/GenBank/DDBJ whole genome shotgun (WGS) entry which is preliminary data.</text>
</comment>
<dbReference type="SMART" id="SM00580">
    <property type="entry name" value="PUG"/>
    <property type="match status" value="1"/>
</dbReference>
<gene>
    <name evidence="3" type="ORF">SEMRO_234_G094420.1</name>
</gene>
<evidence type="ECO:0000313" key="4">
    <source>
        <dbReference type="Proteomes" id="UP001153069"/>
    </source>
</evidence>
<evidence type="ECO:0000259" key="2">
    <source>
        <dbReference type="Pfam" id="PF09409"/>
    </source>
</evidence>